<name>A0A1Y3B8G3_EURMA</name>
<reference evidence="1 2" key="1">
    <citation type="submission" date="2017-03" db="EMBL/GenBank/DDBJ databases">
        <title>Genome Survey of Euroglyphus maynei.</title>
        <authorList>
            <person name="Arlian L.G."/>
            <person name="Morgan M.S."/>
            <person name="Rider S.D."/>
        </authorList>
    </citation>
    <scope>NUCLEOTIDE SEQUENCE [LARGE SCALE GENOMIC DNA]</scope>
    <source>
        <strain evidence="1">Arlian Lab</strain>
        <tissue evidence="1">Whole body</tissue>
    </source>
</reference>
<sequence>MFELNSMISSNNENGQMQQQQQYIFNPNKRKSPFDQNDVYQMQDSDSKRMAIGSMNITTSTSSMVTTGVGNNTRTTHQLLACQNPMLASMLAKTPTSLPEEKIQTIPPSMISSTPDVKLPPNLDKKIIPTPPTTGANTNQSSQMHQTHPNQHLNNLMQPQQQIQHIQLQIQQQQHHIAQQHAQQQQHLITTIGPGSSTSMTPIAIKSGQQQQQIHYTNQSQLQQQIKQQQQVSNNYQ</sequence>
<evidence type="ECO:0000313" key="2">
    <source>
        <dbReference type="Proteomes" id="UP000194236"/>
    </source>
</evidence>
<proteinExistence type="predicted"/>
<accession>A0A1Y3B8G3</accession>
<gene>
    <name evidence="1" type="ORF">BLA29_006319</name>
</gene>
<organism evidence="1 2">
    <name type="scientific">Euroglyphus maynei</name>
    <name type="common">Mayne's house dust mite</name>
    <dbReference type="NCBI Taxonomy" id="6958"/>
    <lineage>
        <taxon>Eukaryota</taxon>
        <taxon>Metazoa</taxon>
        <taxon>Ecdysozoa</taxon>
        <taxon>Arthropoda</taxon>
        <taxon>Chelicerata</taxon>
        <taxon>Arachnida</taxon>
        <taxon>Acari</taxon>
        <taxon>Acariformes</taxon>
        <taxon>Sarcoptiformes</taxon>
        <taxon>Astigmata</taxon>
        <taxon>Psoroptidia</taxon>
        <taxon>Analgoidea</taxon>
        <taxon>Pyroglyphidae</taxon>
        <taxon>Pyroglyphinae</taxon>
        <taxon>Euroglyphus</taxon>
    </lineage>
</organism>
<dbReference type="Proteomes" id="UP000194236">
    <property type="component" value="Unassembled WGS sequence"/>
</dbReference>
<comment type="caution">
    <text evidence="1">The sequence shown here is derived from an EMBL/GenBank/DDBJ whole genome shotgun (WGS) entry which is preliminary data.</text>
</comment>
<dbReference type="AlphaFoldDB" id="A0A1Y3B8G3"/>
<dbReference type="OrthoDB" id="6517063at2759"/>
<keyword evidence="2" id="KW-1185">Reference proteome</keyword>
<evidence type="ECO:0000313" key="1">
    <source>
        <dbReference type="EMBL" id="OTF76477.1"/>
    </source>
</evidence>
<protein>
    <submittedName>
        <fullName evidence="1">Uncharacterized protein</fullName>
    </submittedName>
</protein>
<dbReference type="EMBL" id="MUJZ01037307">
    <property type="protein sequence ID" value="OTF76477.1"/>
    <property type="molecule type" value="Genomic_DNA"/>
</dbReference>